<dbReference type="Gramene" id="TraesLAC2D03G01060000.1">
    <property type="protein sequence ID" value="TraesLAC2D03G01060000.1.CDS1"/>
    <property type="gene ID" value="TraesLAC2D03G01060000"/>
</dbReference>
<dbReference type="Gramene" id="TraesJUL2D03G01114360.1">
    <property type="protein sequence ID" value="TraesJUL2D03G01114360.1.CDS1"/>
    <property type="gene ID" value="TraesJUL2D03G01114360"/>
</dbReference>
<sequence>MATAGAPPLHCGIPEEVAIWEILVRLAPKALLRCRAVCRAWRRATSTRDFLLAHHAHQPSLALIYGEDGNSVLIMPFNHRAGPVARLYSVDDALFQASCDGLLVICVHGKHFSIRNPATRQYANLSLLHGFKLLGMYQHSHTGEYRLLLYLSVAVKWMYSALPQVQEGSYVFTIGSGQPPRHIGCSDAEELICIPGSVCFHGGLHWYTNHVIKIFDTTAESFRQMRSPFVRGHARLFEVDSMLGMSTFNGDVDIWVVQEQDYKDEVWALKYRVELPVAEIRVQFGMFEIKYCRARAESCEGDVLVLLEFDDWLLQVDINGRLVAGFHRRGLIRTQVRLKQTLLLHTFFPTL</sequence>
<reference evidence="3" key="2">
    <citation type="submission" date="2018-10" db="UniProtKB">
        <authorList>
            <consortium name="EnsemblPlants"/>
        </authorList>
    </citation>
    <scope>IDENTIFICATION</scope>
</reference>
<dbReference type="Gramene" id="TraesSYM2D03G01122300.1">
    <property type="protein sequence ID" value="TraesSYM2D03G01122300.1.CDS1"/>
    <property type="gene ID" value="TraesSYM2D03G01122300"/>
</dbReference>
<proteinExistence type="predicted"/>
<dbReference type="Gramene" id="TraesWEE_scaffold_018337_01G000400.1">
    <property type="protein sequence ID" value="TraesWEE_scaffold_018337_01G000400.1"/>
    <property type="gene ID" value="TraesWEE_scaffold_018337_01G000400"/>
</dbReference>
<evidence type="ECO:0000259" key="2">
    <source>
        <dbReference type="Pfam" id="PF12937"/>
    </source>
</evidence>
<dbReference type="InterPro" id="IPR017451">
    <property type="entry name" value="F-box-assoc_interact_dom"/>
</dbReference>
<dbReference type="EnsemblPlants" id="TraesCS2D02G091200.1">
    <property type="protein sequence ID" value="TraesCS2D02G091200.1.cds1"/>
    <property type="gene ID" value="TraesCS2D02G091200"/>
</dbReference>
<keyword evidence="4" id="KW-1185">Reference proteome</keyword>
<dbReference type="Gene3D" id="1.20.1280.50">
    <property type="match status" value="1"/>
</dbReference>
<dbReference type="NCBIfam" id="TIGR01640">
    <property type="entry name" value="F_box_assoc_1"/>
    <property type="match status" value="1"/>
</dbReference>
<dbReference type="InterPro" id="IPR006527">
    <property type="entry name" value="F-box-assoc_dom_typ1"/>
</dbReference>
<dbReference type="PANTHER" id="PTHR47993">
    <property type="entry name" value="OS09G0372900 PROTEIN-RELATED"/>
    <property type="match status" value="1"/>
</dbReference>
<dbReference type="Gramene" id="TraesNOR2D03G01124310.1">
    <property type="protein sequence ID" value="TraesNOR2D03G01124310.1.CDS1"/>
    <property type="gene ID" value="TraesNOR2D03G01124310"/>
</dbReference>
<dbReference type="InterPro" id="IPR036047">
    <property type="entry name" value="F-box-like_dom_sf"/>
</dbReference>
<dbReference type="Gramene" id="TraesRN2D0100209200.1">
    <property type="protein sequence ID" value="TraesRN2D0100209200.1"/>
    <property type="gene ID" value="TraesRN2D0100209200"/>
</dbReference>
<dbReference type="OMA" id="ICVHGKH"/>
<dbReference type="Pfam" id="PF12937">
    <property type="entry name" value="F-box-like"/>
    <property type="match status" value="1"/>
</dbReference>
<evidence type="ECO:0000313" key="4">
    <source>
        <dbReference type="Proteomes" id="UP000019116"/>
    </source>
</evidence>
<evidence type="ECO:0000313" key="3">
    <source>
        <dbReference type="EnsemblPlants" id="TraesCS2D02G091200.1.cds1"/>
    </source>
</evidence>
<dbReference type="Gramene" id="TraesLDM2D03G01109510.1">
    <property type="protein sequence ID" value="TraesLDM2D03G01109510.1.CDS1"/>
    <property type="gene ID" value="TraesLDM2D03G01109510"/>
</dbReference>
<feature type="domain" description="F-box associated beta-propeller type 1" evidence="1">
    <location>
        <begin position="98"/>
        <end position="267"/>
    </location>
</feature>
<dbReference type="InterPro" id="IPR050233">
    <property type="entry name" value="A_thaliana_F-box"/>
</dbReference>
<dbReference type="Proteomes" id="UP000019116">
    <property type="component" value="Chromosome 2D"/>
</dbReference>
<dbReference type="Gramene" id="TraesCS2D03G0189700.1">
    <property type="protein sequence ID" value="TraesCS2D03G0189700.1.CDS1"/>
    <property type="gene ID" value="TraesCS2D03G0189700"/>
</dbReference>
<dbReference type="OrthoDB" id="637689at2759"/>
<feature type="domain" description="F-box" evidence="2">
    <location>
        <begin position="14"/>
        <end position="48"/>
    </location>
</feature>
<dbReference type="InterPro" id="IPR001810">
    <property type="entry name" value="F-box_dom"/>
</dbReference>
<dbReference type="STRING" id="4565.A0A1D5UWI4"/>
<protein>
    <submittedName>
        <fullName evidence="3">Uncharacterized protein</fullName>
    </submittedName>
</protein>
<dbReference type="Gramene" id="TraesCLE_scaffold_021332_01G000200.1">
    <property type="protein sequence ID" value="TraesCLE_scaffold_021332_01G000200.1"/>
    <property type="gene ID" value="TraesCLE_scaffold_021332_01G000200"/>
</dbReference>
<evidence type="ECO:0000259" key="1">
    <source>
        <dbReference type="Pfam" id="PF07734"/>
    </source>
</evidence>
<dbReference type="AlphaFoldDB" id="A0A1D5UWI4"/>
<organism evidence="3">
    <name type="scientific">Triticum aestivum</name>
    <name type="common">Wheat</name>
    <dbReference type="NCBI Taxonomy" id="4565"/>
    <lineage>
        <taxon>Eukaryota</taxon>
        <taxon>Viridiplantae</taxon>
        <taxon>Streptophyta</taxon>
        <taxon>Embryophyta</taxon>
        <taxon>Tracheophyta</taxon>
        <taxon>Spermatophyta</taxon>
        <taxon>Magnoliopsida</taxon>
        <taxon>Liliopsida</taxon>
        <taxon>Poales</taxon>
        <taxon>Poaceae</taxon>
        <taxon>BOP clade</taxon>
        <taxon>Pooideae</taxon>
        <taxon>Triticodae</taxon>
        <taxon>Triticeae</taxon>
        <taxon>Triticinae</taxon>
        <taxon>Triticum</taxon>
    </lineage>
</organism>
<dbReference type="PANTHER" id="PTHR47993:SF200">
    <property type="entry name" value="GENOME ASSEMBLY, CHROMOSOME: II"/>
    <property type="match status" value="1"/>
</dbReference>
<dbReference type="Gramene" id="TraesJAG2D03G01111550.1">
    <property type="protein sequence ID" value="TraesJAG2D03G01111550.1.CDS1"/>
    <property type="gene ID" value="TraesJAG2D03G01111550"/>
</dbReference>
<accession>A0A1D5UWI4</accession>
<dbReference type="SUPFAM" id="SSF81383">
    <property type="entry name" value="F-box domain"/>
    <property type="match status" value="1"/>
</dbReference>
<dbReference type="Gramene" id="TraesROB_scaffold_016047_01G000400.1">
    <property type="protein sequence ID" value="TraesROB_scaffold_016047_01G000400.1"/>
    <property type="gene ID" value="TraesROB_scaffold_016047_01G000400"/>
</dbReference>
<dbReference type="Gramene" id="TraesMAC2D03G01106760.1">
    <property type="protein sequence ID" value="TraesMAC2D03G01106760.1.CDS1"/>
    <property type="gene ID" value="TraesMAC2D03G01106760"/>
</dbReference>
<reference evidence="3" key="1">
    <citation type="submission" date="2018-08" db="EMBL/GenBank/DDBJ databases">
        <authorList>
            <person name="Rossello M."/>
        </authorList>
    </citation>
    <scope>NUCLEOTIDE SEQUENCE [LARGE SCALE GENOMIC DNA]</scope>
    <source>
        <strain evidence="3">cv. Chinese Spring</strain>
    </source>
</reference>
<name>A0A1D5UWI4_WHEAT</name>
<dbReference type="Gramene" id="TraesARI2D03G01124620.1">
    <property type="protein sequence ID" value="TraesARI2D03G01124620.1.CDS1"/>
    <property type="gene ID" value="TraesARI2D03G01124620"/>
</dbReference>
<dbReference type="Gramene" id="TraesSTA2D03G01096980.1">
    <property type="protein sequence ID" value="TraesSTA2D03G01096980.1.CDS1"/>
    <property type="gene ID" value="TraesSTA2D03G01096980"/>
</dbReference>
<dbReference type="Gramene" id="TraesCAD_scaffold_028960_01G000400.1">
    <property type="protein sequence ID" value="TraesCAD_scaffold_028960_01G000400.1"/>
    <property type="gene ID" value="TraesCAD_scaffold_028960_01G000400"/>
</dbReference>
<dbReference type="Gramene" id="TraesCS2D02G091200.1">
    <property type="protein sequence ID" value="TraesCS2D02G091200.1.cds1"/>
    <property type="gene ID" value="TraesCS2D02G091200"/>
</dbReference>
<dbReference type="Pfam" id="PF07734">
    <property type="entry name" value="FBA_1"/>
    <property type="match status" value="1"/>
</dbReference>